<name>E3LGG3_CAERE</name>
<reference evidence="3" key="1">
    <citation type="submission" date="2007-07" db="EMBL/GenBank/DDBJ databases">
        <title>PCAP assembly of the Caenorhabditis remanei genome.</title>
        <authorList>
            <consortium name="The Caenorhabditis remanei Sequencing Consortium"/>
            <person name="Wilson R.K."/>
        </authorList>
    </citation>
    <scope>NUCLEOTIDE SEQUENCE [LARGE SCALE GENOMIC DNA]</scope>
    <source>
        <strain evidence="3">PB4641</strain>
    </source>
</reference>
<dbReference type="STRING" id="31234.E3LGG3"/>
<dbReference type="AlphaFoldDB" id="E3LGG3"/>
<evidence type="ECO:0000313" key="3">
    <source>
        <dbReference type="EMBL" id="EFO86334.1"/>
    </source>
</evidence>
<dbReference type="EMBL" id="DS268408">
    <property type="protein sequence ID" value="EFO86334.1"/>
    <property type="molecule type" value="Genomic_DNA"/>
</dbReference>
<protein>
    <recommendedName>
        <fullName evidence="2">Argonaute protein hrde-1/Nuclear RNAi defective-3 protein-like N-terminal domain-containing protein</fullName>
    </recommendedName>
</protein>
<dbReference type="InParanoid" id="E3LGG3"/>
<dbReference type="InterPro" id="IPR056992">
    <property type="entry name" value="HRDE1/NRDE-3-like_N"/>
</dbReference>
<feature type="compositionally biased region" description="Low complexity" evidence="1">
    <location>
        <begin position="17"/>
        <end position="33"/>
    </location>
</feature>
<feature type="domain" description="Argonaute protein hrde-1/Nuclear RNAi defective-3 protein-like N-terminal" evidence="2">
    <location>
        <begin position="162"/>
        <end position="224"/>
    </location>
</feature>
<dbReference type="Proteomes" id="UP000008281">
    <property type="component" value="Unassembled WGS sequence"/>
</dbReference>
<dbReference type="HOGENOM" id="CLU_1236058_0_0_1"/>
<sequence>MDLLDKYMGVSAPKPPGQSSGASSSGRGGPPSSVYRTNVWGDQRRGAPPSSSGSRPPPSSHSSESRPPSSYSSASRPPHSSSDSRSHQSSYSSSSGSRPPQSSSGSRPSPGISFSTPESRMKKREYDDCGSEYDSKVKRERKYESQHSSSSERKYDTQHIPSGSDRHKDSFSPITNIPVRMNSWRLDITEMDEVIQKVMFKTLMIMSNGKSFDLADGIVAVSGE</sequence>
<dbReference type="OrthoDB" id="5908303at2759"/>
<proteinExistence type="predicted"/>
<evidence type="ECO:0000313" key="4">
    <source>
        <dbReference type="Proteomes" id="UP000008281"/>
    </source>
</evidence>
<dbReference type="Pfam" id="PF25128">
    <property type="entry name" value="HRDE1_NRDE3_N"/>
    <property type="match status" value="1"/>
</dbReference>
<feature type="compositionally biased region" description="Basic and acidic residues" evidence="1">
    <location>
        <begin position="133"/>
        <end position="157"/>
    </location>
</feature>
<evidence type="ECO:0000259" key="2">
    <source>
        <dbReference type="Pfam" id="PF25128"/>
    </source>
</evidence>
<evidence type="ECO:0000256" key="1">
    <source>
        <dbReference type="SAM" id="MobiDB-lite"/>
    </source>
</evidence>
<accession>E3LGG3</accession>
<feature type="region of interest" description="Disordered" evidence="1">
    <location>
        <begin position="1"/>
        <end position="174"/>
    </location>
</feature>
<feature type="compositionally biased region" description="Low complexity" evidence="1">
    <location>
        <begin position="46"/>
        <end position="111"/>
    </location>
</feature>
<keyword evidence="4" id="KW-1185">Reference proteome</keyword>
<gene>
    <name evidence="3" type="ORF">CRE_01948</name>
</gene>
<organism evidence="4">
    <name type="scientific">Caenorhabditis remanei</name>
    <name type="common">Caenorhabditis vulgaris</name>
    <dbReference type="NCBI Taxonomy" id="31234"/>
    <lineage>
        <taxon>Eukaryota</taxon>
        <taxon>Metazoa</taxon>
        <taxon>Ecdysozoa</taxon>
        <taxon>Nematoda</taxon>
        <taxon>Chromadorea</taxon>
        <taxon>Rhabditida</taxon>
        <taxon>Rhabditina</taxon>
        <taxon>Rhabditomorpha</taxon>
        <taxon>Rhabditoidea</taxon>
        <taxon>Rhabditidae</taxon>
        <taxon>Peloderinae</taxon>
        <taxon>Caenorhabditis</taxon>
    </lineage>
</organism>